<dbReference type="PANTHER" id="PTHR22946:SF9">
    <property type="entry name" value="POLYKETIDE TRANSFERASE AF380"/>
    <property type="match status" value="1"/>
</dbReference>
<accession>A0A495K7X3</accession>
<comment type="caution">
    <text evidence="4">The sequence shown here is derived from an EMBL/GenBank/DDBJ whole genome shotgun (WGS) entry which is preliminary data.</text>
</comment>
<proteinExistence type="inferred from homology"/>
<dbReference type="PANTHER" id="PTHR22946">
    <property type="entry name" value="DIENELACTONE HYDROLASE DOMAIN-CONTAINING PROTEIN-RELATED"/>
    <property type="match status" value="1"/>
</dbReference>
<evidence type="ECO:0000259" key="3">
    <source>
        <dbReference type="Pfam" id="PF02129"/>
    </source>
</evidence>
<reference evidence="4 5" key="1">
    <citation type="submission" date="2018-10" db="EMBL/GenBank/DDBJ databases">
        <title>Sequencing the genomes of 1000 actinobacteria strains.</title>
        <authorList>
            <person name="Klenk H.-P."/>
        </authorList>
    </citation>
    <scope>NUCLEOTIDE SEQUENCE [LARGE SCALE GENOMIC DNA]</scope>
    <source>
        <strain evidence="4 5">DSM 44343</strain>
    </source>
</reference>
<dbReference type="InterPro" id="IPR000383">
    <property type="entry name" value="Xaa-Pro-like_dom"/>
</dbReference>
<evidence type="ECO:0000313" key="5">
    <source>
        <dbReference type="Proteomes" id="UP000274762"/>
    </source>
</evidence>
<dbReference type="Gene3D" id="3.40.50.1820">
    <property type="entry name" value="alpha/beta hydrolase"/>
    <property type="match status" value="1"/>
</dbReference>
<name>A0A495K7X3_WILMA</name>
<dbReference type="RefSeq" id="WP_062794985.1">
    <property type="nucleotide sequence ID" value="NZ_CBCRXS010000007.1"/>
</dbReference>
<dbReference type="GO" id="GO:0052689">
    <property type="term" value="F:carboxylic ester hydrolase activity"/>
    <property type="evidence" value="ECO:0007669"/>
    <property type="project" value="UniProtKB-ARBA"/>
</dbReference>
<dbReference type="OrthoDB" id="5902829at2"/>
<dbReference type="InterPro" id="IPR029058">
    <property type="entry name" value="AB_hydrolase_fold"/>
</dbReference>
<protein>
    <submittedName>
        <fullName evidence="4">Alpha-beta hydrolase superfamily lysophospholipase</fullName>
    </submittedName>
</protein>
<dbReference type="Pfam" id="PF02129">
    <property type="entry name" value="Peptidase_S15"/>
    <property type="match status" value="1"/>
</dbReference>
<dbReference type="SUPFAM" id="SSF53474">
    <property type="entry name" value="alpha/beta-Hydrolases"/>
    <property type="match status" value="1"/>
</dbReference>
<feature type="domain" description="Xaa-Pro dipeptidyl-peptidase-like" evidence="3">
    <location>
        <begin position="22"/>
        <end position="210"/>
    </location>
</feature>
<sequence length="320" mass="34082">MPTDASTAGPGYSRTDEWFDSEGVRCAAAVFRPAAATADTPAVVMAHGFGTPRAVRLFNYADVFARAGYVVVVFDYRHFGDSEGEPRQLLDISKQHQDYRNAIAYARSLDGARARRIVGWGTSFAGGHVLSLAGNGEDFAAAIAQVPHVSGPAAVRATGLRNTLRVLPSAVIDQTRALLKRSPRYINSVGRPGDVAVMTSPDAMDARDRLIAESGLTISDYPETVAARILLKIGLYSPGRTAAAITCPTLIQIMSDDAVTPASVAQKVASKIPHATVHVHRGGHFDPYVDPLFPTVVDEQLSFLKTAVPLAHPKGEGATH</sequence>
<dbReference type="EMBL" id="RBKV01000001">
    <property type="protein sequence ID" value="RKR97410.1"/>
    <property type="molecule type" value="Genomic_DNA"/>
</dbReference>
<comment type="similarity">
    <text evidence="1">Belongs to the AB hydrolase superfamily.</text>
</comment>
<evidence type="ECO:0000256" key="1">
    <source>
        <dbReference type="ARBA" id="ARBA00008645"/>
    </source>
</evidence>
<evidence type="ECO:0000256" key="2">
    <source>
        <dbReference type="ARBA" id="ARBA00022801"/>
    </source>
</evidence>
<keyword evidence="2 4" id="KW-0378">Hydrolase</keyword>
<organism evidence="4 5">
    <name type="scientific">Williamsia marianensis</name>
    <dbReference type="NCBI Taxonomy" id="85044"/>
    <lineage>
        <taxon>Bacteria</taxon>
        <taxon>Bacillati</taxon>
        <taxon>Actinomycetota</taxon>
        <taxon>Actinomycetes</taxon>
        <taxon>Mycobacteriales</taxon>
        <taxon>Nocardiaceae</taxon>
        <taxon>Williamsia</taxon>
    </lineage>
</organism>
<gene>
    <name evidence="4" type="ORF">DFJ75_4281</name>
</gene>
<dbReference type="Proteomes" id="UP000274762">
    <property type="component" value="Unassembled WGS sequence"/>
</dbReference>
<evidence type="ECO:0000313" key="4">
    <source>
        <dbReference type="EMBL" id="RKR97410.1"/>
    </source>
</evidence>
<dbReference type="InterPro" id="IPR050261">
    <property type="entry name" value="FrsA_esterase"/>
</dbReference>
<dbReference type="AlphaFoldDB" id="A0A495K7X3"/>